<reference evidence="1" key="1">
    <citation type="submission" date="2023-07" db="EMBL/GenBank/DDBJ databases">
        <title>Chromosome-level genome assembly of Artemia franciscana.</title>
        <authorList>
            <person name="Jo E."/>
        </authorList>
    </citation>
    <scope>NUCLEOTIDE SEQUENCE</scope>
    <source>
        <tissue evidence="1">Whole body</tissue>
    </source>
</reference>
<organism evidence="1 2">
    <name type="scientific">Artemia franciscana</name>
    <name type="common">Brine shrimp</name>
    <name type="synonym">Artemia sanfranciscana</name>
    <dbReference type="NCBI Taxonomy" id="6661"/>
    <lineage>
        <taxon>Eukaryota</taxon>
        <taxon>Metazoa</taxon>
        <taxon>Ecdysozoa</taxon>
        <taxon>Arthropoda</taxon>
        <taxon>Crustacea</taxon>
        <taxon>Branchiopoda</taxon>
        <taxon>Anostraca</taxon>
        <taxon>Artemiidae</taxon>
        <taxon>Artemia</taxon>
    </lineage>
</organism>
<accession>A0AA88HMU9</accession>
<evidence type="ECO:0000313" key="1">
    <source>
        <dbReference type="EMBL" id="KAK2709929.1"/>
    </source>
</evidence>
<protein>
    <recommendedName>
        <fullName evidence="3">Reverse transcriptase domain-containing protein</fullName>
    </recommendedName>
</protein>
<dbReference type="EMBL" id="JAVRJZ010000017">
    <property type="protein sequence ID" value="KAK2709929.1"/>
    <property type="molecule type" value="Genomic_DNA"/>
</dbReference>
<evidence type="ECO:0008006" key="3">
    <source>
        <dbReference type="Google" id="ProtNLM"/>
    </source>
</evidence>
<keyword evidence="2" id="KW-1185">Reference proteome</keyword>
<name>A0AA88HMU9_ARTSF</name>
<proteinExistence type="predicted"/>
<comment type="caution">
    <text evidence="1">The sequence shown here is derived from an EMBL/GenBank/DDBJ whole genome shotgun (WGS) entry which is preliminary data.</text>
</comment>
<dbReference type="Proteomes" id="UP001187531">
    <property type="component" value="Unassembled WGS sequence"/>
</dbReference>
<dbReference type="AlphaFoldDB" id="A0AA88HMU9"/>
<evidence type="ECO:0000313" key="2">
    <source>
        <dbReference type="Proteomes" id="UP001187531"/>
    </source>
</evidence>
<sequence length="89" mass="9861">MRAFVRADGEISKGLSIDEGVKQDCALLPILFNFVINQIMKTLDKYKGMAISPTLSITDLDYTNDVDILAESITEAQLMTLLLDPLLLN</sequence>
<gene>
    <name evidence="1" type="ORF">QYM36_013566</name>
</gene>